<dbReference type="AlphaFoldDB" id="A0A1A8VSA7"/>
<dbReference type="Pfam" id="PF05795">
    <property type="entry name" value="Plasmodium_Vir"/>
    <property type="match status" value="2"/>
</dbReference>
<protein>
    <submittedName>
        <fullName evidence="1">PIR Superfamily Protein</fullName>
    </submittedName>
</protein>
<sequence>MNTERWKRDYPFFNVIWTLYDKFEEDVIETYYPDYDDRCKHITTNQSEHLSRYKDICKKLLRNLWFIPDEEYEGMSQDVRCTYLNMWLYYKVVRNDIPEELILKIFNVAKQMIKDLPDAKKCEYDLPFEKDFKEPEKIMKLNHFVDSFYLIEDTLEEEGEKGQNYFTCFNYIKECAKIYAELYSTYCINDTEHKFVKLCMELKTFQGKYTSEISENSEIANKIPPLTSFVSEVAVRLPRRQQAEELHSGEDDHSISHIQSSISKVGGSLVGMGTVLLLMYQFTPFGPWLRSRIGGNKGKNNHLDEEEMDHMYLNEYGNDGIYSDDIGYNMGYNAM</sequence>
<organism evidence="1 2">
    <name type="scientific">Plasmodium ovale curtisi</name>
    <dbReference type="NCBI Taxonomy" id="864141"/>
    <lineage>
        <taxon>Eukaryota</taxon>
        <taxon>Sar</taxon>
        <taxon>Alveolata</taxon>
        <taxon>Apicomplexa</taxon>
        <taxon>Aconoidasida</taxon>
        <taxon>Haemosporida</taxon>
        <taxon>Plasmodiidae</taxon>
        <taxon>Plasmodium</taxon>
        <taxon>Plasmodium (Plasmodium)</taxon>
    </lineage>
</organism>
<dbReference type="Proteomes" id="UP000078560">
    <property type="component" value="Unassembled WGS sequence"/>
</dbReference>
<proteinExistence type="predicted"/>
<name>A0A1A8VSA7_PLAOA</name>
<evidence type="ECO:0000313" key="2">
    <source>
        <dbReference type="Proteomes" id="UP000078560"/>
    </source>
</evidence>
<dbReference type="EMBL" id="FLQU01000197">
    <property type="protein sequence ID" value="SBS82203.1"/>
    <property type="molecule type" value="Genomic_DNA"/>
</dbReference>
<gene>
    <name evidence="1" type="ORF">POVCU2_0014400</name>
</gene>
<evidence type="ECO:0000313" key="1">
    <source>
        <dbReference type="EMBL" id="SBS82203.1"/>
    </source>
</evidence>
<accession>A0A1A8VSA7</accession>
<reference evidence="2" key="1">
    <citation type="submission" date="2016-05" db="EMBL/GenBank/DDBJ databases">
        <authorList>
            <person name="Naeem Raeece"/>
        </authorList>
    </citation>
    <scope>NUCLEOTIDE SEQUENCE [LARGE SCALE GENOMIC DNA]</scope>
</reference>
<dbReference type="InterPro" id="IPR008780">
    <property type="entry name" value="Plasmodium_Vir"/>
</dbReference>